<reference evidence="1" key="2">
    <citation type="journal article" date="2015" name="Data Brief">
        <title>Shoot transcriptome of the giant reed, Arundo donax.</title>
        <authorList>
            <person name="Barrero R.A."/>
            <person name="Guerrero F.D."/>
            <person name="Moolhuijzen P."/>
            <person name="Goolsby J.A."/>
            <person name="Tidwell J."/>
            <person name="Bellgard S.E."/>
            <person name="Bellgard M.I."/>
        </authorList>
    </citation>
    <scope>NUCLEOTIDE SEQUENCE</scope>
    <source>
        <tissue evidence="1">Shoot tissue taken approximately 20 cm above the soil surface</tissue>
    </source>
</reference>
<organism evidence="1">
    <name type="scientific">Arundo donax</name>
    <name type="common">Giant reed</name>
    <name type="synonym">Donax arundinaceus</name>
    <dbReference type="NCBI Taxonomy" id="35708"/>
    <lineage>
        <taxon>Eukaryota</taxon>
        <taxon>Viridiplantae</taxon>
        <taxon>Streptophyta</taxon>
        <taxon>Embryophyta</taxon>
        <taxon>Tracheophyta</taxon>
        <taxon>Spermatophyta</taxon>
        <taxon>Magnoliopsida</taxon>
        <taxon>Liliopsida</taxon>
        <taxon>Poales</taxon>
        <taxon>Poaceae</taxon>
        <taxon>PACMAD clade</taxon>
        <taxon>Arundinoideae</taxon>
        <taxon>Arundineae</taxon>
        <taxon>Arundo</taxon>
    </lineage>
</organism>
<sequence>MNYKGKTTLVRLQFKSHTLVFGFWLLNEATLQNLGYRTQKLEPELGQTGLPVFKTTIVKIVSY</sequence>
<accession>A0A0A9A059</accession>
<proteinExistence type="predicted"/>
<evidence type="ECO:0000313" key="1">
    <source>
        <dbReference type="EMBL" id="JAD45019.1"/>
    </source>
</evidence>
<protein>
    <submittedName>
        <fullName evidence="1">Uncharacterized protein</fullName>
    </submittedName>
</protein>
<dbReference type="AlphaFoldDB" id="A0A0A9A059"/>
<dbReference type="EMBL" id="GBRH01252876">
    <property type="protein sequence ID" value="JAD45019.1"/>
    <property type="molecule type" value="Transcribed_RNA"/>
</dbReference>
<name>A0A0A9A059_ARUDO</name>
<reference evidence="1" key="1">
    <citation type="submission" date="2014-09" db="EMBL/GenBank/DDBJ databases">
        <authorList>
            <person name="Magalhaes I.L.F."/>
            <person name="Oliveira U."/>
            <person name="Santos F.R."/>
            <person name="Vidigal T.H.D.A."/>
            <person name="Brescovit A.D."/>
            <person name="Santos A.J."/>
        </authorList>
    </citation>
    <scope>NUCLEOTIDE SEQUENCE</scope>
    <source>
        <tissue evidence="1">Shoot tissue taken approximately 20 cm above the soil surface</tissue>
    </source>
</reference>